<dbReference type="HOGENOM" id="CLU_701346_0_0_2"/>
<dbReference type="eggNOG" id="arCOG06470">
    <property type="taxonomic scope" value="Archaea"/>
</dbReference>
<gene>
    <name evidence="2" type="ordered locus">mru_1117</name>
</gene>
<dbReference type="Proteomes" id="UP000008680">
    <property type="component" value="Chromosome"/>
</dbReference>
<keyword evidence="1" id="KW-0812">Transmembrane</keyword>
<dbReference type="PATRIC" id="fig|634498.28.peg.1119"/>
<name>D3E356_METRM</name>
<evidence type="ECO:0000256" key="1">
    <source>
        <dbReference type="SAM" id="Phobius"/>
    </source>
</evidence>
<feature type="transmembrane region" description="Helical" evidence="1">
    <location>
        <begin position="12"/>
        <end position="30"/>
    </location>
</feature>
<dbReference type="EMBL" id="CP001719">
    <property type="protein sequence ID" value="ADC46967.1"/>
    <property type="molecule type" value="Genomic_DNA"/>
</dbReference>
<evidence type="ECO:0000313" key="2">
    <source>
        <dbReference type="EMBL" id="ADC46967.1"/>
    </source>
</evidence>
<dbReference type="KEGG" id="mru:mru_1117"/>
<proteinExistence type="predicted"/>
<keyword evidence="3" id="KW-1185">Reference proteome</keyword>
<keyword evidence="1" id="KW-1133">Transmembrane helix</keyword>
<sequence>MPRLFKKTSFKIFIALIVIIILLIPISMAMTSHHNTQNMAEISKYENGSTVFNGDNIIDKNKINKYPIVSDIGALTDQILRGDIADAFFSISTGVVPTPASELVTGNITKSGEIQGIKGPAYIDIEKDQINIVEPGNFLYGFNTPYTQAVIVEGGIDIINNKTNETIKHINANDITNDTLPGDMVSEETIKYWYNTSQVGSKYNIEFCIDGLNDNRSYITPTELKEKFPEAYNYSIKYPGGSPVILYKDNVNSTVVSSTYTYLGSHPQYNDANREYNARQFVTAWNGTVIPANTSGCGREGVYFSAVKEANAQSGMATHGVCPPARALRNAVLALGFSLPVGMDYGEDAVLFGYSPSTGIRVTNTLDYPIQINMWTEGAGTGMAIYADVVEYIPNNVTTTNSTETGTTI</sequence>
<reference evidence="2 3" key="1">
    <citation type="journal article" date="2010" name="PLoS ONE">
        <title>The genome sequence of the rumen methanogen Methanobrevibacter ruminantium reveals new possibilities for controlling ruminant methane emissions.</title>
        <authorList>
            <person name="Leahy S.C."/>
            <person name="Kelly W.J."/>
            <person name="Altermann E."/>
            <person name="Ronimus R.S."/>
            <person name="Yeoman C.J."/>
            <person name="Pacheco D.M."/>
            <person name="Li D."/>
            <person name="Kong Z."/>
            <person name="McTavish S."/>
            <person name="Sang C."/>
            <person name="Lambie S.C."/>
            <person name="Janssen P.H."/>
            <person name="Dey D."/>
            <person name="Attwood G.T."/>
        </authorList>
    </citation>
    <scope>NUCLEOTIDE SEQUENCE [LARGE SCALE GENOMIC DNA]</scope>
    <source>
        <strain evidence="3">ATCC 35063 / DSM 1093 / JCM 13430 / OCM 146 / M1</strain>
    </source>
</reference>
<evidence type="ECO:0000313" key="3">
    <source>
        <dbReference type="Proteomes" id="UP000008680"/>
    </source>
</evidence>
<protein>
    <submittedName>
        <fullName evidence="2">Uncharacterized protein</fullName>
    </submittedName>
</protein>
<dbReference type="STRING" id="634498.mru_1117"/>
<keyword evidence="1" id="KW-0472">Membrane</keyword>
<organism evidence="2 3">
    <name type="scientific">Methanobrevibacter ruminantium (strain ATCC 35063 / DSM 1093 / JCM 13430 / OCM 146 / M1)</name>
    <name type="common">Methanobacterium ruminantium</name>
    <dbReference type="NCBI Taxonomy" id="634498"/>
    <lineage>
        <taxon>Archaea</taxon>
        <taxon>Methanobacteriati</taxon>
        <taxon>Methanobacteriota</taxon>
        <taxon>Methanomada group</taxon>
        <taxon>Methanobacteria</taxon>
        <taxon>Methanobacteriales</taxon>
        <taxon>Methanobacteriaceae</taxon>
        <taxon>Methanobrevibacter</taxon>
    </lineage>
</organism>
<accession>D3E356</accession>
<dbReference type="AlphaFoldDB" id="D3E356"/>